<comment type="caution">
    <text evidence="2">The sequence shown here is derived from an EMBL/GenBank/DDBJ whole genome shotgun (WGS) entry which is preliminary data.</text>
</comment>
<evidence type="ECO:0000313" key="3">
    <source>
        <dbReference type="Proteomes" id="UP000286100"/>
    </source>
</evidence>
<accession>A0A418WQ84</accession>
<reference evidence="2 3" key="1">
    <citation type="submission" date="2018-09" db="EMBL/GenBank/DDBJ databases">
        <authorList>
            <person name="Zhu H."/>
        </authorList>
    </citation>
    <scope>NUCLEOTIDE SEQUENCE [LARGE SCALE GENOMIC DNA]</scope>
    <source>
        <strain evidence="2 3">K2R01-6</strain>
    </source>
</reference>
<sequence length="140" mass="14855">MRHARHIGSVFVIGAALAGATPAFAAETASGSFAVRLVVPERCEINSSPLLVSEGNGFQTGSVFESCNVQEGFQVVANYRQLAANEHVLFSYAGTTRQLGAHGWTQVANRTGAKFGTRPISVQHSGLTEPLAINLTITHF</sequence>
<evidence type="ECO:0000313" key="2">
    <source>
        <dbReference type="EMBL" id="RJF93371.1"/>
    </source>
</evidence>
<proteinExistence type="predicted"/>
<dbReference type="AlphaFoldDB" id="A0A418WQ84"/>
<evidence type="ECO:0000256" key="1">
    <source>
        <dbReference type="SAM" id="SignalP"/>
    </source>
</evidence>
<evidence type="ECO:0008006" key="4">
    <source>
        <dbReference type="Google" id="ProtNLM"/>
    </source>
</evidence>
<keyword evidence="3" id="KW-1185">Reference proteome</keyword>
<feature type="chain" id="PRO_5019197364" description="Spore coat protein U domain-containing protein" evidence="1">
    <location>
        <begin position="26"/>
        <end position="140"/>
    </location>
</feature>
<dbReference type="EMBL" id="QYUM01000002">
    <property type="protein sequence ID" value="RJF93371.1"/>
    <property type="molecule type" value="Genomic_DNA"/>
</dbReference>
<name>A0A418WQ84_9SPHN</name>
<organism evidence="2 3">
    <name type="scientific">Sphingomonas cavernae</name>
    <dbReference type="NCBI Taxonomy" id="2320861"/>
    <lineage>
        <taxon>Bacteria</taxon>
        <taxon>Pseudomonadati</taxon>
        <taxon>Pseudomonadota</taxon>
        <taxon>Alphaproteobacteria</taxon>
        <taxon>Sphingomonadales</taxon>
        <taxon>Sphingomonadaceae</taxon>
        <taxon>Sphingomonas</taxon>
    </lineage>
</organism>
<dbReference type="RefSeq" id="WP_119759648.1">
    <property type="nucleotide sequence ID" value="NZ_QYUM01000002.1"/>
</dbReference>
<dbReference type="Proteomes" id="UP000286100">
    <property type="component" value="Unassembled WGS sequence"/>
</dbReference>
<keyword evidence="1" id="KW-0732">Signal</keyword>
<feature type="signal peptide" evidence="1">
    <location>
        <begin position="1"/>
        <end position="25"/>
    </location>
</feature>
<protein>
    <recommendedName>
        <fullName evidence="4">Spore coat protein U domain-containing protein</fullName>
    </recommendedName>
</protein>
<gene>
    <name evidence="2" type="ORF">D3876_03245</name>
</gene>
<dbReference type="OrthoDB" id="7596080at2"/>